<dbReference type="SUPFAM" id="SSF46785">
    <property type="entry name" value="Winged helix' DNA-binding domain"/>
    <property type="match status" value="1"/>
</dbReference>
<dbReference type="Pfam" id="PF00126">
    <property type="entry name" value="HTH_1"/>
    <property type="match status" value="1"/>
</dbReference>
<sequence length="300" mass="33538">MDKYIKSLPPLATLRPFEAAARLESFSRAADELHLTQAAISRQIRALEDDLGVMLFERRNRGVFVTREGREFGRTVSQALESIASSAQTLRGDPDDQRVILFCQLCEAFYWLMPQLADFNRRHPEIEIQLATSTRPITEFTGRFDVALQTNGRPSGGHRLMFTAYDEIFPVCSPAYVSDVMTPLNLASLPTHRLLHHRAEPADWLEWEGWLSVMGIANSSLDHSAAFDSYPLLLQAAVAGHGIALGWRRTTQRLIDNGELIRPVVESLPQHDAIALYTRQGASRHAASDALLGCLRDVTC</sequence>
<keyword evidence="3" id="KW-0238">DNA-binding</keyword>
<accession>A0ABR9F0C0</accession>
<dbReference type="Gene3D" id="1.10.10.10">
    <property type="entry name" value="Winged helix-like DNA-binding domain superfamily/Winged helix DNA-binding domain"/>
    <property type="match status" value="1"/>
</dbReference>
<protein>
    <submittedName>
        <fullName evidence="6">LysR family transcriptional regulator</fullName>
    </submittedName>
</protein>
<dbReference type="SUPFAM" id="SSF53850">
    <property type="entry name" value="Periplasmic binding protein-like II"/>
    <property type="match status" value="1"/>
</dbReference>
<dbReference type="PANTHER" id="PTHR30537:SF26">
    <property type="entry name" value="GLYCINE CLEAVAGE SYSTEM TRANSCRIPTIONAL ACTIVATOR"/>
    <property type="match status" value="1"/>
</dbReference>
<evidence type="ECO:0000256" key="4">
    <source>
        <dbReference type="ARBA" id="ARBA00023163"/>
    </source>
</evidence>
<evidence type="ECO:0000313" key="7">
    <source>
        <dbReference type="Proteomes" id="UP001645039"/>
    </source>
</evidence>
<dbReference type="RefSeq" id="WP_096281904.1">
    <property type="nucleotide sequence ID" value="NZ_CP189763.1"/>
</dbReference>
<dbReference type="InterPro" id="IPR005119">
    <property type="entry name" value="LysR_subst-bd"/>
</dbReference>
<proteinExistence type="inferred from homology"/>
<dbReference type="EMBL" id="RRZD01000004">
    <property type="protein sequence ID" value="MBE0399559.1"/>
    <property type="molecule type" value="Genomic_DNA"/>
</dbReference>
<feature type="domain" description="HTH lysR-type" evidence="5">
    <location>
        <begin position="9"/>
        <end position="66"/>
    </location>
</feature>
<reference evidence="6 7" key="1">
    <citation type="submission" date="2020-07" db="EMBL/GenBank/DDBJ databases">
        <title>Halophilic bacteria isolated from french cheeses.</title>
        <authorList>
            <person name="Kothe C.I."/>
            <person name="Farah-Kraiem B."/>
            <person name="Renault P."/>
            <person name="Dridi B."/>
        </authorList>
    </citation>
    <scope>NUCLEOTIDE SEQUENCE [LARGE SCALE GENOMIC DNA]</scope>
    <source>
        <strain evidence="6 7">FME1</strain>
    </source>
</reference>
<dbReference type="InterPro" id="IPR036388">
    <property type="entry name" value="WH-like_DNA-bd_sf"/>
</dbReference>
<evidence type="ECO:0000256" key="2">
    <source>
        <dbReference type="ARBA" id="ARBA00023015"/>
    </source>
</evidence>
<keyword evidence="2" id="KW-0805">Transcription regulation</keyword>
<keyword evidence="7" id="KW-1185">Reference proteome</keyword>
<evidence type="ECO:0000256" key="1">
    <source>
        <dbReference type="ARBA" id="ARBA00009437"/>
    </source>
</evidence>
<dbReference type="InterPro" id="IPR000847">
    <property type="entry name" value="LysR_HTH_N"/>
</dbReference>
<evidence type="ECO:0000259" key="5">
    <source>
        <dbReference type="PROSITE" id="PS50931"/>
    </source>
</evidence>
<gene>
    <name evidence="6" type="ORF">EI168_05475</name>
</gene>
<comment type="caution">
    <text evidence="6">The sequence shown here is derived from an EMBL/GenBank/DDBJ whole genome shotgun (WGS) entry which is preliminary data.</text>
</comment>
<dbReference type="PROSITE" id="PS50931">
    <property type="entry name" value="HTH_LYSR"/>
    <property type="match status" value="1"/>
</dbReference>
<dbReference type="PANTHER" id="PTHR30537">
    <property type="entry name" value="HTH-TYPE TRANSCRIPTIONAL REGULATOR"/>
    <property type="match status" value="1"/>
</dbReference>
<dbReference type="Gene3D" id="3.40.190.10">
    <property type="entry name" value="Periplasmic binding protein-like II"/>
    <property type="match status" value="2"/>
</dbReference>
<dbReference type="PRINTS" id="PR00039">
    <property type="entry name" value="HTHLYSR"/>
</dbReference>
<dbReference type="Proteomes" id="UP001645039">
    <property type="component" value="Unassembled WGS sequence"/>
</dbReference>
<organism evidence="6 7">
    <name type="scientific">Halomonas casei</name>
    <dbReference type="NCBI Taxonomy" id="2742613"/>
    <lineage>
        <taxon>Bacteria</taxon>
        <taxon>Pseudomonadati</taxon>
        <taxon>Pseudomonadota</taxon>
        <taxon>Gammaproteobacteria</taxon>
        <taxon>Oceanospirillales</taxon>
        <taxon>Halomonadaceae</taxon>
        <taxon>Halomonas</taxon>
    </lineage>
</organism>
<comment type="similarity">
    <text evidence="1">Belongs to the LysR transcriptional regulatory family.</text>
</comment>
<dbReference type="InterPro" id="IPR036390">
    <property type="entry name" value="WH_DNA-bd_sf"/>
</dbReference>
<name>A0ABR9F0C0_9GAMM</name>
<keyword evidence="4" id="KW-0804">Transcription</keyword>
<dbReference type="InterPro" id="IPR058163">
    <property type="entry name" value="LysR-type_TF_proteobact-type"/>
</dbReference>
<evidence type="ECO:0000313" key="6">
    <source>
        <dbReference type="EMBL" id="MBE0399559.1"/>
    </source>
</evidence>
<dbReference type="Pfam" id="PF03466">
    <property type="entry name" value="LysR_substrate"/>
    <property type="match status" value="1"/>
</dbReference>
<evidence type="ECO:0000256" key="3">
    <source>
        <dbReference type="ARBA" id="ARBA00023125"/>
    </source>
</evidence>